<dbReference type="Proteomes" id="UP000267821">
    <property type="component" value="Unassembled WGS sequence"/>
</dbReference>
<gene>
    <name evidence="2" type="ORF">L211DRAFT_895965</name>
</gene>
<feature type="region of interest" description="Disordered" evidence="1">
    <location>
        <begin position="524"/>
        <end position="550"/>
    </location>
</feature>
<evidence type="ECO:0000256" key="1">
    <source>
        <dbReference type="SAM" id="MobiDB-lite"/>
    </source>
</evidence>
<organism evidence="2 3">
    <name type="scientific">Terfezia boudieri ATCC MYA-4762</name>
    <dbReference type="NCBI Taxonomy" id="1051890"/>
    <lineage>
        <taxon>Eukaryota</taxon>
        <taxon>Fungi</taxon>
        <taxon>Dikarya</taxon>
        <taxon>Ascomycota</taxon>
        <taxon>Pezizomycotina</taxon>
        <taxon>Pezizomycetes</taxon>
        <taxon>Pezizales</taxon>
        <taxon>Pezizaceae</taxon>
        <taxon>Terfezia</taxon>
    </lineage>
</organism>
<dbReference type="InParanoid" id="A0A3N4LA78"/>
<dbReference type="AlphaFoldDB" id="A0A3N4LA78"/>
<dbReference type="EMBL" id="ML121583">
    <property type="protein sequence ID" value="RPB19804.1"/>
    <property type="molecule type" value="Genomic_DNA"/>
</dbReference>
<feature type="region of interest" description="Disordered" evidence="1">
    <location>
        <begin position="738"/>
        <end position="774"/>
    </location>
</feature>
<reference evidence="2 3" key="1">
    <citation type="journal article" date="2018" name="Nat. Ecol. Evol.">
        <title>Pezizomycetes genomes reveal the molecular basis of ectomycorrhizal truffle lifestyle.</title>
        <authorList>
            <person name="Murat C."/>
            <person name="Payen T."/>
            <person name="Noel B."/>
            <person name="Kuo A."/>
            <person name="Morin E."/>
            <person name="Chen J."/>
            <person name="Kohler A."/>
            <person name="Krizsan K."/>
            <person name="Balestrini R."/>
            <person name="Da Silva C."/>
            <person name="Montanini B."/>
            <person name="Hainaut M."/>
            <person name="Levati E."/>
            <person name="Barry K.W."/>
            <person name="Belfiori B."/>
            <person name="Cichocki N."/>
            <person name="Clum A."/>
            <person name="Dockter R.B."/>
            <person name="Fauchery L."/>
            <person name="Guy J."/>
            <person name="Iotti M."/>
            <person name="Le Tacon F."/>
            <person name="Lindquist E.A."/>
            <person name="Lipzen A."/>
            <person name="Malagnac F."/>
            <person name="Mello A."/>
            <person name="Molinier V."/>
            <person name="Miyauchi S."/>
            <person name="Poulain J."/>
            <person name="Riccioni C."/>
            <person name="Rubini A."/>
            <person name="Sitrit Y."/>
            <person name="Splivallo R."/>
            <person name="Traeger S."/>
            <person name="Wang M."/>
            <person name="Zifcakova L."/>
            <person name="Wipf D."/>
            <person name="Zambonelli A."/>
            <person name="Paolocci F."/>
            <person name="Nowrousian M."/>
            <person name="Ottonello S."/>
            <person name="Baldrian P."/>
            <person name="Spatafora J.W."/>
            <person name="Henrissat B."/>
            <person name="Nagy L.G."/>
            <person name="Aury J.M."/>
            <person name="Wincker P."/>
            <person name="Grigoriev I.V."/>
            <person name="Bonfante P."/>
            <person name="Martin F.M."/>
        </authorList>
    </citation>
    <scope>NUCLEOTIDE SEQUENCE [LARGE SCALE GENOMIC DNA]</scope>
    <source>
        <strain evidence="2 3">ATCC MYA-4762</strain>
    </source>
</reference>
<feature type="compositionally biased region" description="Low complexity" evidence="1">
    <location>
        <begin position="173"/>
        <end position="188"/>
    </location>
</feature>
<feature type="compositionally biased region" description="Basic and acidic residues" evidence="1">
    <location>
        <begin position="348"/>
        <end position="357"/>
    </location>
</feature>
<evidence type="ECO:0000313" key="2">
    <source>
        <dbReference type="EMBL" id="RPB19804.1"/>
    </source>
</evidence>
<feature type="region of interest" description="Disordered" evidence="1">
    <location>
        <begin position="295"/>
        <end position="320"/>
    </location>
</feature>
<dbReference type="OrthoDB" id="5366960at2759"/>
<feature type="region of interest" description="Disordered" evidence="1">
    <location>
        <begin position="348"/>
        <end position="368"/>
    </location>
</feature>
<accession>A0A3N4LA78</accession>
<sequence length="792" mass="85947">MGSTHGLAPLPDRVATYNISLSTIDDPDTPPSMTAVTGLEYQPSPTPMSICSSGQEFVASPTPMSLCSQTGDPSNYPSQMSICGSTVASTLPLTSSYQVEPVESHGSFEMSGSYSSFRSKVFKRSQELGLSPPLSMYGNISSIQEEELKFPTRARSDSIISHCSWATLNSVDSQQSGTTSGSISGYEESTSEYDSEDTIDGTLTDIGEVETITASLQLDETASRYRCNNTGSVRGSCCGSSTKTGYRQPSIIAEEDENMYTEPSTIKMSSIAQTQLDGEVNRKPVVPIITTAASSDPARTSLKTQPPAEKATLQTASPSRVKQIREQLQRYQEQQALKALEIRQELTAHVGNTRERQPPSAPLPRRGPIPQAARASFVERSKNADIRAAPIKRHQALVNLPRLSDEECEMAQDVAQRSSNASRSKRDKGKGFYIQLEGANPRIKIHNGREASNTPMELEATFNGITLNDNKHPNNWNPPNNLNLLNNISPPNHSNQDPQMTDAAPTSSIEFVSQSGWLRAFNEPSPATNTLRAAGPSDHAASGTATDTASLPTGQASGVIFQASDRYASSSDAQLFREKLLRDNNDAMIAILTQHCRSKINLYSAERIALEKSFGGATPVSHPNHPHLMYSNGSGLAFVDEMRRSVENVRQLCDQQLELVRQMETHYLVANMNFGAIVPQTAGRKRPSDESVLASNQNSQCPEDATIYDPAARVYSTGGDGSSVDGRRVRQIPTQGGQLWNARKGSGVYDEGTTADNELTDEDEQPPLDREINSEAEGKIVCACGSNKKARH</sequence>
<protein>
    <submittedName>
        <fullName evidence="2">Uncharacterized protein</fullName>
    </submittedName>
</protein>
<proteinExistence type="predicted"/>
<feature type="compositionally biased region" description="Acidic residues" evidence="1">
    <location>
        <begin position="189"/>
        <end position="199"/>
    </location>
</feature>
<keyword evidence="3" id="KW-1185">Reference proteome</keyword>
<feature type="region of interest" description="Disordered" evidence="1">
    <location>
        <begin position="172"/>
        <end position="199"/>
    </location>
</feature>
<feature type="compositionally biased region" description="Polar residues" evidence="1">
    <location>
        <begin position="295"/>
        <end position="304"/>
    </location>
</feature>
<name>A0A3N4LA78_9PEZI</name>
<evidence type="ECO:0000313" key="3">
    <source>
        <dbReference type="Proteomes" id="UP000267821"/>
    </source>
</evidence>